<dbReference type="InterPro" id="IPR008906">
    <property type="entry name" value="HATC_C_dom"/>
</dbReference>
<protein>
    <recommendedName>
        <fullName evidence="2">HAT C-terminal dimerisation domain-containing protein</fullName>
    </recommendedName>
</protein>
<gene>
    <name evidence="3" type="ORF">PGTUg99_000567</name>
</gene>
<feature type="compositionally biased region" description="Basic and acidic residues" evidence="1">
    <location>
        <begin position="58"/>
        <end position="68"/>
    </location>
</feature>
<name>A0A5B0M4B7_PUCGR</name>
<evidence type="ECO:0000313" key="3">
    <source>
        <dbReference type="EMBL" id="KAA1071039.1"/>
    </source>
</evidence>
<feature type="domain" description="HAT C-terminal dimerisation" evidence="2">
    <location>
        <begin position="2"/>
        <end position="45"/>
    </location>
</feature>
<dbReference type="AlphaFoldDB" id="A0A5B0M4B7"/>
<comment type="caution">
    <text evidence="3">The sequence shown here is derived from an EMBL/GenBank/DDBJ whole genome shotgun (WGS) entry which is preliminary data.</text>
</comment>
<organism evidence="3 4">
    <name type="scientific">Puccinia graminis f. sp. tritici</name>
    <dbReference type="NCBI Taxonomy" id="56615"/>
    <lineage>
        <taxon>Eukaryota</taxon>
        <taxon>Fungi</taxon>
        <taxon>Dikarya</taxon>
        <taxon>Basidiomycota</taxon>
        <taxon>Pucciniomycotina</taxon>
        <taxon>Pucciniomycetes</taxon>
        <taxon>Pucciniales</taxon>
        <taxon>Pucciniaceae</taxon>
        <taxon>Puccinia</taxon>
    </lineage>
</organism>
<evidence type="ECO:0000259" key="2">
    <source>
        <dbReference type="Pfam" id="PF05699"/>
    </source>
</evidence>
<dbReference type="GO" id="GO:0046983">
    <property type="term" value="F:protein dimerization activity"/>
    <property type="evidence" value="ECO:0007669"/>
    <property type="project" value="InterPro"/>
</dbReference>
<feature type="region of interest" description="Disordered" evidence="1">
    <location>
        <begin position="51"/>
        <end position="80"/>
    </location>
</feature>
<dbReference type="Pfam" id="PF05699">
    <property type="entry name" value="Dimer_Tnp_hAT"/>
    <property type="match status" value="1"/>
</dbReference>
<reference evidence="3 4" key="1">
    <citation type="submission" date="2019-05" db="EMBL/GenBank/DDBJ databases">
        <title>Emergence of the Ug99 lineage of the wheat stem rust pathogen through somatic hybridization.</title>
        <authorList>
            <person name="Li F."/>
            <person name="Upadhyaya N.M."/>
            <person name="Sperschneider J."/>
            <person name="Matny O."/>
            <person name="Nguyen-Phuc H."/>
            <person name="Mago R."/>
            <person name="Raley C."/>
            <person name="Miller M.E."/>
            <person name="Silverstein K.A.T."/>
            <person name="Henningsen E."/>
            <person name="Hirsch C.D."/>
            <person name="Visser B."/>
            <person name="Pretorius Z.A."/>
            <person name="Steffenson B.J."/>
            <person name="Schwessinger B."/>
            <person name="Dodds P.N."/>
            <person name="Figueroa M."/>
        </authorList>
    </citation>
    <scope>NUCLEOTIDE SEQUENCE [LARGE SCALE GENOMIC DNA]</scope>
    <source>
        <strain evidence="3 4">Ug99</strain>
    </source>
</reference>
<dbReference type="Proteomes" id="UP000325313">
    <property type="component" value="Unassembled WGS sequence"/>
</dbReference>
<evidence type="ECO:0000313" key="4">
    <source>
        <dbReference type="Proteomes" id="UP000325313"/>
    </source>
</evidence>
<sequence length="80" mass="8857">MASCGLGIPATSAPSEQVFSRSKTIIRSQRHSLKSSSIEQLLCVKECNQVNDNAHSSNNKDNKYNNNDKDDDNDTEDNNN</sequence>
<evidence type="ECO:0000256" key="1">
    <source>
        <dbReference type="SAM" id="MobiDB-lite"/>
    </source>
</evidence>
<feature type="compositionally biased region" description="Acidic residues" evidence="1">
    <location>
        <begin position="69"/>
        <end position="80"/>
    </location>
</feature>
<dbReference type="EMBL" id="VDEP01000480">
    <property type="protein sequence ID" value="KAA1071039.1"/>
    <property type="molecule type" value="Genomic_DNA"/>
</dbReference>
<dbReference type="InterPro" id="IPR012337">
    <property type="entry name" value="RNaseH-like_sf"/>
</dbReference>
<accession>A0A5B0M4B7</accession>
<proteinExistence type="predicted"/>
<dbReference type="SUPFAM" id="SSF53098">
    <property type="entry name" value="Ribonuclease H-like"/>
    <property type="match status" value="1"/>
</dbReference>